<evidence type="ECO:0000256" key="1">
    <source>
        <dbReference type="ARBA" id="ARBA00023002"/>
    </source>
</evidence>
<dbReference type="InterPro" id="IPR011251">
    <property type="entry name" value="Luciferase-like_dom"/>
</dbReference>
<evidence type="ECO:0000313" key="3">
    <source>
        <dbReference type="EMBL" id="GAA1757308.1"/>
    </source>
</evidence>
<dbReference type="CDD" id="cd01097">
    <property type="entry name" value="Tetrahydromethanopterin_reductase"/>
    <property type="match status" value="1"/>
</dbReference>
<protein>
    <submittedName>
        <fullName evidence="3">LLM class F420-dependent oxidoreductase</fullName>
    </submittedName>
</protein>
<gene>
    <name evidence="3" type="ORF">GCM10009681_30750</name>
</gene>
<evidence type="ECO:0000313" key="4">
    <source>
        <dbReference type="Proteomes" id="UP001500655"/>
    </source>
</evidence>
<evidence type="ECO:0000259" key="2">
    <source>
        <dbReference type="Pfam" id="PF00296"/>
    </source>
</evidence>
<dbReference type="InterPro" id="IPR050564">
    <property type="entry name" value="F420-G6PD/mer"/>
</dbReference>
<dbReference type="Proteomes" id="UP001500655">
    <property type="component" value="Unassembled WGS sequence"/>
</dbReference>
<dbReference type="Pfam" id="PF00296">
    <property type="entry name" value="Bac_luciferase"/>
    <property type="match status" value="1"/>
</dbReference>
<dbReference type="PANTHER" id="PTHR43244">
    <property type="match status" value="1"/>
</dbReference>
<dbReference type="EMBL" id="BAAALS010000013">
    <property type="protein sequence ID" value="GAA1757308.1"/>
    <property type="molecule type" value="Genomic_DNA"/>
</dbReference>
<dbReference type="SUPFAM" id="SSF51679">
    <property type="entry name" value="Bacterial luciferase-like"/>
    <property type="match status" value="1"/>
</dbReference>
<dbReference type="Gene3D" id="3.20.20.30">
    <property type="entry name" value="Luciferase-like domain"/>
    <property type="match status" value="1"/>
</dbReference>
<keyword evidence="4" id="KW-1185">Reference proteome</keyword>
<proteinExistence type="predicted"/>
<dbReference type="InterPro" id="IPR036661">
    <property type="entry name" value="Luciferase-like_sf"/>
</dbReference>
<accession>A0ABP4WL72</accession>
<dbReference type="InterPro" id="IPR019945">
    <property type="entry name" value="F420_G6P_DH-rel"/>
</dbReference>
<keyword evidence="1" id="KW-0560">Oxidoreductase</keyword>
<comment type="caution">
    <text evidence="3">The sequence shown here is derived from an EMBL/GenBank/DDBJ whole genome shotgun (WGS) entry which is preliminary data.</text>
</comment>
<name>A0ABP4WL72_9ACTN</name>
<sequence>MGHLYAMRMGYFLSTEEFTPAELVEQARLAAEAGFTSLFVSDHYHPWNDEQGQSPFVWSIIGAVSQVCDLPITTAVTCPTVRIHPAIIAQAAATSAVLTNGRFHLGVGSGEALNEHILGDAWPAAEVRLQMLEEAIEIMRELWTGKVVNHDGRFYTVDHARLYTIPDTPPDVYVSAFGPKAIDLAADIGDGFISTKPDADAVRRFREAAGTGNTHGKPTLAATKGCWAPSVDEGLDIAYRLWPNEGLPGELAQVLPTPEHFEQASTLVTPDRMKMPRGPDPEPYLELATQYAEAGFDVLHVAAVGPHYKQLIDMYATEVLPRFHAPEAQ</sequence>
<organism evidence="3 4">
    <name type="scientific">Luedemannella helvata</name>
    <dbReference type="NCBI Taxonomy" id="349315"/>
    <lineage>
        <taxon>Bacteria</taxon>
        <taxon>Bacillati</taxon>
        <taxon>Actinomycetota</taxon>
        <taxon>Actinomycetes</taxon>
        <taxon>Micromonosporales</taxon>
        <taxon>Micromonosporaceae</taxon>
        <taxon>Luedemannella</taxon>
    </lineage>
</organism>
<reference evidence="4" key="1">
    <citation type="journal article" date="2019" name="Int. J. Syst. Evol. Microbiol.">
        <title>The Global Catalogue of Microorganisms (GCM) 10K type strain sequencing project: providing services to taxonomists for standard genome sequencing and annotation.</title>
        <authorList>
            <consortium name="The Broad Institute Genomics Platform"/>
            <consortium name="The Broad Institute Genome Sequencing Center for Infectious Disease"/>
            <person name="Wu L."/>
            <person name="Ma J."/>
        </authorList>
    </citation>
    <scope>NUCLEOTIDE SEQUENCE [LARGE SCALE GENOMIC DNA]</scope>
    <source>
        <strain evidence="4">JCM 13249</strain>
    </source>
</reference>
<feature type="domain" description="Luciferase-like" evidence="2">
    <location>
        <begin position="7"/>
        <end position="208"/>
    </location>
</feature>
<dbReference type="NCBIfam" id="TIGR03557">
    <property type="entry name" value="F420_G6P_family"/>
    <property type="match status" value="1"/>
</dbReference>
<dbReference type="PANTHER" id="PTHR43244:SF1">
    <property type="entry name" value="5,10-METHYLENETETRAHYDROMETHANOPTERIN REDUCTASE"/>
    <property type="match status" value="1"/>
</dbReference>